<comment type="similarity">
    <text evidence="2">Belongs to the KHG/KDPG aldolase family.</text>
</comment>
<keyword evidence="7" id="KW-1185">Reference proteome</keyword>
<accession>A0ABT0SHQ9</accession>
<evidence type="ECO:0000313" key="7">
    <source>
        <dbReference type="Proteomes" id="UP001431235"/>
    </source>
</evidence>
<dbReference type="Proteomes" id="UP001431235">
    <property type="component" value="Unassembled WGS sequence"/>
</dbReference>
<reference evidence="6 7" key="1">
    <citation type="submission" date="2021-08" db="EMBL/GenBank/DDBJ databases">
        <title>Novel members of of the genus Stenotrophomonas from differernt environment.</title>
        <authorList>
            <person name="Deng Y."/>
        </authorList>
    </citation>
    <scope>NUCLEOTIDE SEQUENCE [LARGE SCALE GENOMIC DNA]</scope>
    <source>
        <strain evidence="6 7">CPCC 101365</strain>
    </source>
</reference>
<dbReference type="Pfam" id="PF01081">
    <property type="entry name" value="Aldolase"/>
    <property type="match status" value="1"/>
</dbReference>
<comment type="caution">
    <text evidence="6">The sequence shown here is derived from an EMBL/GenBank/DDBJ whole genome shotgun (WGS) entry which is preliminary data.</text>
</comment>
<organism evidence="6 7">
    <name type="scientific">Stenotrophomonas mori</name>
    <dbReference type="NCBI Taxonomy" id="2871096"/>
    <lineage>
        <taxon>Bacteria</taxon>
        <taxon>Pseudomonadati</taxon>
        <taxon>Pseudomonadota</taxon>
        <taxon>Gammaproteobacteria</taxon>
        <taxon>Lysobacterales</taxon>
        <taxon>Lysobacteraceae</taxon>
        <taxon>Stenotrophomonas</taxon>
    </lineage>
</organism>
<gene>
    <name evidence="6" type="ORF">K5L01_09445</name>
</gene>
<evidence type="ECO:0000256" key="1">
    <source>
        <dbReference type="ARBA" id="ARBA00004761"/>
    </source>
</evidence>
<evidence type="ECO:0000313" key="6">
    <source>
        <dbReference type="EMBL" id="MCL7714867.1"/>
    </source>
</evidence>
<dbReference type="RefSeq" id="WP_250064130.1">
    <property type="nucleotide sequence ID" value="NZ_JAIKTS010000002.1"/>
</dbReference>
<sequence>MTAADPRLRAMLRLAPVIPAFAPDGIDDAVRVAQALFRGGLPVIEVSLRAANALEAAAAIIAAVPDAVVGAADVADAAQMERARVAGCRYAVAPGADDRLHAAAHGADLPFLPGVATTAELMRGLERGADTFAFAATDAATGIPILSAWAQAFDGVCFRPGGLAAADHARPFLHLPNVLCVGADWLTGTGLAQAGDSDGIERRARQAAVLAG</sequence>
<name>A0ABT0SHQ9_9GAMM</name>
<comment type="subunit">
    <text evidence="3">Homotrimer.</text>
</comment>
<dbReference type="Gene3D" id="3.20.20.70">
    <property type="entry name" value="Aldolase class I"/>
    <property type="match status" value="1"/>
</dbReference>
<dbReference type="InterPro" id="IPR013785">
    <property type="entry name" value="Aldolase_TIM"/>
</dbReference>
<dbReference type="PANTHER" id="PTHR30246:SF1">
    <property type="entry name" value="2-DEHYDRO-3-DEOXY-6-PHOSPHOGALACTONATE ALDOLASE-RELATED"/>
    <property type="match status" value="1"/>
</dbReference>
<keyword evidence="4" id="KW-0456">Lyase</keyword>
<dbReference type="SUPFAM" id="SSF51569">
    <property type="entry name" value="Aldolase"/>
    <property type="match status" value="1"/>
</dbReference>
<comment type="pathway">
    <text evidence="1">Carbohydrate acid metabolism.</text>
</comment>
<dbReference type="InterPro" id="IPR000887">
    <property type="entry name" value="Aldlse_KDPG_KHG"/>
</dbReference>
<proteinExistence type="inferred from homology"/>
<evidence type="ECO:0000256" key="3">
    <source>
        <dbReference type="ARBA" id="ARBA00011233"/>
    </source>
</evidence>
<evidence type="ECO:0000256" key="5">
    <source>
        <dbReference type="ARBA" id="ARBA00023277"/>
    </source>
</evidence>
<dbReference type="EMBL" id="JAIKTS010000002">
    <property type="protein sequence ID" value="MCL7714867.1"/>
    <property type="molecule type" value="Genomic_DNA"/>
</dbReference>
<keyword evidence="5" id="KW-0119">Carbohydrate metabolism</keyword>
<evidence type="ECO:0000256" key="4">
    <source>
        <dbReference type="ARBA" id="ARBA00023239"/>
    </source>
</evidence>
<protein>
    <submittedName>
        <fullName evidence="6">Keto-hydroxyglutarate-aldolase/keto-deoxy-phosphogluconate aldolase</fullName>
    </submittedName>
</protein>
<dbReference type="PANTHER" id="PTHR30246">
    <property type="entry name" value="2-KETO-3-DEOXY-6-PHOSPHOGLUCONATE ALDOLASE"/>
    <property type="match status" value="1"/>
</dbReference>
<evidence type="ECO:0000256" key="2">
    <source>
        <dbReference type="ARBA" id="ARBA00006906"/>
    </source>
</evidence>